<name>A0A1H0PHL6_SELRU</name>
<keyword evidence="2" id="KW-0347">Helicase</keyword>
<gene>
    <name evidence="2" type="ORF">SAMN05216366_10535</name>
</gene>
<feature type="transmembrane region" description="Helical" evidence="1">
    <location>
        <begin position="344"/>
        <end position="362"/>
    </location>
</feature>
<accession>A0A1H0PHL6</accession>
<keyword evidence="1" id="KW-0812">Transmembrane</keyword>
<proteinExistence type="predicted"/>
<evidence type="ECO:0000313" key="3">
    <source>
        <dbReference type="Proteomes" id="UP000182412"/>
    </source>
</evidence>
<dbReference type="AlphaFoldDB" id="A0A1H0PHL6"/>
<dbReference type="RefSeq" id="WP_074571546.1">
    <property type="nucleotide sequence ID" value="NZ_FNJQ01000005.1"/>
</dbReference>
<dbReference type="EMBL" id="FNJQ01000005">
    <property type="protein sequence ID" value="SDP04168.1"/>
    <property type="molecule type" value="Genomic_DNA"/>
</dbReference>
<dbReference type="Proteomes" id="UP000182412">
    <property type="component" value="Unassembled WGS sequence"/>
</dbReference>
<keyword evidence="1" id="KW-0472">Membrane</keyword>
<keyword evidence="2" id="KW-0378">Hydrolase</keyword>
<protein>
    <submittedName>
        <fullName evidence="2">Replication restart DNA helicase PriA</fullName>
    </submittedName>
</protein>
<keyword evidence="2" id="KW-0547">Nucleotide-binding</keyword>
<dbReference type="PANTHER" id="PTHR37826:SF3">
    <property type="entry name" value="J DOMAIN-CONTAINING PROTEIN"/>
    <property type="match status" value="1"/>
</dbReference>
<dbReference type="PANTHER" id="PTHR37826">
    <property type="entry name" value="FLOTILLIN BAND_7_5 DOMAIN PROTEIN"/>
    <property type="match status" value="1"/>
</dbReference>
<keyword evidence="2" id="KW-0067">ATP-binding</keyword>
<dbReference type="GO" id="GO:0004386">
    <property type="term" value="F:helicase activity"/>
    <property type="evidence" value="ECO:0007669"/>
    <property type="project" value="UniProtKB-KW"/>
</dbReference>
<dbReference type="OrthoDB" id="3182597at2"/>
<reference evidence="2 3" key="1">
    <citation type="submission" date="2016-10" db="EMBL/GenBank/DDBJ databases">
        <authorList>
            <person name="de Groot N.N."/>
        </authorList>
    </citation>
    <scope>NUCLEOTIDE SEQUENCE [LARGE SCALE GENOMIC DNA]</scope>
    <source>
        <strain evidence="2 3">S137</strain>
    </source>
</reference>
<evidence type="ECO:0000313" key="2">
    <source>
        <dbReference type="EMBL" id="SDP04168.1"/>
    </source>
</evidence>
<sequence length="369" mass="40950">MASNSVAYKCPNCSAPLDFKPGTQKITCDYCGTELDAAALEDLFAKKEAMAAEAADKQDEKWDTAVAGGEWTAEEAAAFKTFVCESCGAEIVADGNTMATECCYCGHAVMIPQRFDGMLRPDYIIPFKKTKEEAKAALKEFYGGKWLLPSLFKTQNRIEAIQAMYVPFWLFDSDVDAYATFKAEKVRVYETSDERVTETSHYRCLRAGSMGFAKIPVDGSEKMADDYMESIEPFDYSEMVPFSNAYMTGFLADKYDVDAETSAPRADKRVRQSAIDVLTDTVEGFDTCSCEEATVKKQAGNVVYAMAPVWIVTTRYQDKPYTFMMNGQTGKVVGSLPYDQTKSMLYAAAAFAITLPIVYYVAKYVLSLC</sequence>
<keyword evidence="1" id="KW-1133">Transmembrane helix</keyword>
<organism evidence="2 3">
    <name type="scientific">Selenomonas ruminantium</name>
    <dbReference type="NCBI Taxonomy" id="971"/>
    <lineage>
        <taxon>Bacteria</taxon>
        <taxon>Bacillati</taxon>
        <taxon>Bacillota</taxon>
        <taxon>Negativicutes</taxon>
        <taxon>Selenomonadales</taxon>
        <taxon>Selenomonadaceae</taxon>
        <taxon>Selenomonas</taxon>
    </lineage>
</organism>
<evidence type="ECO:0000256" key="1">
    <source>
        <dbReference type="SAM" id="Phobius"/>
    </source>
</evidence>
<dbReference type="Gene3D" id="2.20.28.30">
    <property type="entry name" value="RNA polymerase ii, chain L"/>
    <property type="match status" value="2"/>
</dbReference>